<dbReference type="EMBL" id="JAFBIL020000002">
    <property type="protein sequence ID" value="MBZ2206567.1"/>
    <property type="molecule type" value="Genomic_DNA"/>
</dbReference>
<accession>A0ABS7SLJ8</accession>
<protein>
    <submittedName>
        <fullName evidence="1">Muramidase</fullName>
    </submittedName>
</protein>
<evidence type="ECO:0000313" key="2">
    <source>
        <dbReference type="Proteomes" id="UP000809349"/>
    </source>
</evidence>
<proteinExistence type="predicted"/>
<sequence length="200" mass="22094">MPFLDLPPQMQERVVCSISAAVKYEVAANVVLAVDEKEGGKPGQWVRNSNGTYDVGYMQANTRYLADLARYGIKPEHVAAAGCYSHDLAAWRIRMHIKKDSGDLWTRASNYHSRTPAINAVYRADLIRRAVKWADWLEARFPTHNVLAPDTQQRAARVPVTIVAAVPAAPAAPAAKPQASPRIWPTPSYVPRKLLVSAEP</sequence>
<keyword evidence="2" id="KW-1185">Reference proteome</keyword>
<dbReference type="InterPro" id="IPR023346">
    <property type="entry name" value="Lysozyme-like_dom_sf"/>
</dbReference>
<reference evidence="1 2" key="1">
    <citation type="submission" date="2021-01" db="EMBL/GenBank/DDBJ databases">
        <authorList>
            <person name="Ruan W."/>
            <person name="Khan S.A."/>
            <person name="Jeon C.O."/>
        </authorList>
    </citation>
    <scope>NUCLEOTIDE SEQUENCE [LARGE SCALE GENOMIC DNA]</scope>
    <source>
        <strain evidence="1 2">R798</strain>
    </source>
</reference>
<evidence type="ECO:0000313" key="1">
    <source>
        <dbReference type="EMBL" id="MBZ2206567.1"/>
    </source>
</evidence>
<dbReference type="CDD" id="cd13400">
    <property type="entry name" value="LT_IagB-like"/>
    <property type="match status" value="1"/>
</dbReference>
<dbReference type="NCBIfam" id="NF010463">
    <property type="entry name" value="PRK13888.1"/>
    <property type="match status" value="1"/>
</dbReference>
<dbReference type="Proteomes" id="UP000809349">
    <property type="component" value="Unassembled WGS sequence"/>
</dbReference>
<organism evidence="1 2">
    <name type="scientific">Massilia soli</name>
    <dbReference type="NCBI Taxonomy" id="2792854"/>
    <lineage>
        <taxon>Bacteria</taxon>
        <taxon>Pseudomonadati</taxon>
        <taxon>Pseudomonadota</taxon>
        <taxon>Betaproteobacteria</taxon>
        <taxon>Burkholderiales</taxon>
        <taxon>Oxalobacteraceae</taxon>
        <taxon>Telluria group</taxon>
        <taxon>Massilia</taxon>
    </lineage>
</organism>
<dbReference type="SUPFAM" id="SSF53955">
    <property type="entry name" value="Lysozyme-like"/>
    <property type="match status" value="1"/>
</dbReference>
<reference evidence="1 2" key="2">
    <citation type="submission" date="2021-08" db="EMBL/GenBank/DDBJ databases">
        <title>Massilia sp. R798.</title>
        <authorList>
            <person name="Baek J.H."/>
            <person name="Jung H.S."/>
            <person name="Kim K.R."/>
            <person name="Jeon C.O."/>
        </authorList>
    </citation>
    <scope>NUCLEOTIDE SEQUENCE [LARGE SCALE GENOMIC DNA]</scope>
    <source>
        <strain evidence="1 2">R798</strain>
    </source>
</reference>
<gene>
    <name evidence="1" type="ORF">I4X03_004775</name>
</gene>
<comment type="caution">
    <text evidence="1">The sequence shown here is derived from an EMBL/GenBank/DDBJ whole genome shotgun (WGS) entry which is preliminary data.</text>
</comment>
<name>A0ABS7SLJ8_9BURK</name>
<dbReference type="RefSeq" id="WP_223466508.1">
    <property type="nucleotide sequence ID" value="NZ_JAFBIL020000002.1"/>
</dbReference>